<dbReference type="SUPFAM" id="SSF55073">
    <property type="entry name" value="Nucleotide cyclase"/>
    <property type="match status" value="1"/>
</dbReference>
<name>A0ABW5RDT6_9BACL</name>
<feature type="transmembrane region" description="Helical" evidence="1">
    <location>
        <begin position="51"/>
        <end position="79"/>
    </location>
</feature>
<protein>
    <submittedName>
        <fullName evidence="3">GGDEF domain-containing protein</fullName>
    </submittedName>
</protein>
<feature type="domain" description="GGDEF" evidence="2">
    <location>
        <begin position="365"/>
        <end position="499"/>
    </location>
</feature>
<dbReference type="InterPro" id="IPR029016">
    <property type="entry name" value="GAF-like_dom_sf"/>
</dbReference>
<dbReference type="Pfam" id="PF00990">
    <property type="entry name" value="GGDEF"/>
    <property type="match status" value="1"/>
</dbReference>
<keyword evidence="1" id="KW-0812">Transmembrane</keyword>
<dbReference type="InterPro" id="IPR050469">
    <property type="entry name" value="Diguanylate_Cyclase"/>
</dbReference>
<dbReference type="PANTHER" id="PTHR45138">
    <property type="entry name" value="REGULATORY COMPONENTS OF SENSORY TRANSDUCTION SYSTEM"/>
    <property type="match status" value="1"/>
</dbReference>
<evidence type="ECO:0000313" key="3">
    <source>
        <dbReference type="EMBL" id="MFD2673148.1"/>
    </source>
</evidence>
<dbReference type="EMBL" id="JBHUMM010000043">
    <property type="protein sequence ID" value="MFD2673148.1"/>
    <property type="molecule type" value="Genomic_DNA"/>
</dbReference>
<dbReference type="InterPro" id="IPR000160">
    <property type="entry name" value="GGDEF_dom"/>
</dbReference>
<dbReference type="CDD" id="cd01949">
    <property type="entry name" value="GGDEF"/>
    <property type="match status" value="1"/>
</dbReference>
<feature type="transmembrane region" description="Helical" evidence="1">
    <location>
        <begin position="91"/>
        <end position="111"/>
    </location>
</feature>
<evidence type="ECO:0000313" key="4">
    <source>
        <dbReference type="Proteomes" id="UP001597497"/>
    </source>
</evidence>
<dbReference type="SMART" id="SM00267">
    <property type="entry name" value="GGDEF"/>
    <property type="match status" value="1"/>
</dbReference>
<dbReference type="Gene3D" id="3.30.450.40">
    <property type="match status" value="1"/>
</dbReference>
<evidence type="ECO:0000256" key="1">
    <source>
        <dbReference type="SAM" id="Phobius"/>
    </source>
</evidence>
<proteinExistence type="predicted"/>
<keyword evidence="1" id="KW-0472">Membrane</keyword>
<gene>
    <name evidence="3" type="ORF">ACFSUC_16370</name>
</gene>
<feature type="transmembrane region" description="Helical" evidence="1">
    <location>
        <begin position="26"/>
        <end position="44"/>
    </location>
</feature>
<dbReference type="SUPFAM" id="SSF55781">
    <property type="entry name" value="GAF domain-like"/>
    <property type="match status" value="1"/>
</dbReference>
<keyword evidence="4" id="KW-1185">Reference proteome</keyword>
<comment type="caution">
    <text evidence="3">The sequence shown here is derived from an EMBL/GenBank/DDBJ whole genome shotgun (WGS) entry which is preliminary data.</text>
</comment>
<evidence type="ECO:0000259" key="2">
    <source>
        <dbReference type="PROSITE" id="PS50887"/>
    </source>
</evidence>
<dbReference type="PANTHER" id="PTHR45138:SF9">
    <property type="entry name" value="DIGUANYLATE CYCLASE DGCM-RELATED"/>
    <property type="match status" value="1"/>
</dbReference>
<keyword evidence="1" id="KW-1133">Transmembrane helix</keyword>
<dbReference type="PROSITE" id="PS50887">
    <property type="entry name" value="GGDEF"/>
    <property type="match status" value="1"/>
</dbReference>
<sequence length="501" mass="56674">MYALIITIIAVGFLYGRFYLPLHYQKLALLLIAFSCMLSLELLYEQNLLKFAFFLLIMLGGYTYGWLGGLLSAIVSWATVMMLSGQGDGQWVLYLGLCYIGFGIGAGIYYASRRVSMHLNHHWEDQIFKQSKQLSIIKEVGSAIQGTFELTKLLHIILTAITAGFGHGFNRAMIFLVDDQDQTLKGRLGVGSMSLDDGLAKWGRLIDHRMNLQDFIELKEQALIQDHDLNDILMNIEIPLQADHVFRRALEEQKSFVVKQPRGEFETWLKDTFQMTVFGVVPMLHKGKQVGVIVIDNNISSRPIEFDDIDAVIPLAVQASVAIENGKLYEEAHKNSITDGLTGLYNQRYFQEMLPKWTACVQQESNLSLILLDIDFFKHYNDTNGHLEGNQVLSQLGHLIQQFVKEYDLPCRFGGEEFSIILPETPLDKAYEYAESLRQLIETTVFPHQENQPNGNLTVSMGVAELRTAQSAEVLVEQADEALYQAKKEGKNQVQVYKGVT</sequence>
<dbReference type="Gene3D" id="3.30.70.270">
    <property type="match status" value="1"/>
</dbReference>
<dbReference type="NCBIfam" id="TIGR00254">
    <property type="entry name" value="GGDEF"/>
    <property type="match status" value="1"/>
</dbReference>
<organism evidence="3 4">
    <name type="scientific">Marinicrinis sediminis</name>
    <dbReference type="NCBI Taxonomy" id="1652465"/>
    <lineage>
        <taxon>Bacteria</taxon>
        <taxon>Bacillati</taxon>
        <taxon>Bacillota</taxon>
        <taxon>Bacilli</taxon>
        <taxon>Bacillales</taxon>
        <taxon>Paenibacillaceae</taxon>
    </lineage>
</organism>
<reference evidence="4" key="1">
    <citation type="journal article" date="2019" name="Int. J. Syst. Evol. Microbiol.">
        <title>The Global Catalogue of Microorganisms (GCM) 10K type strain sequencing project: providing services to taxonomists for standard genome sequencing and annotation.</title>
        <authorList>
            <consortium name="The Broad Institute Genomics Platform"/>
            <consortium name="The Broad Institute Genome Sequencing Center for Infectious Disease"/>
            <person name="Wu L."/>
            <person name="Ma J."/>
        </authorList>
    </citation>
    <scope>NUCLEOTIDE SEQUENCE [LARGE SCALE GENOMIC DNA]</scope>
    <source>
        <strain evidence="4">KCTC 33676</strain>
    </source>
</reference>
<dbReference type="InterPro" id="IPR029787">
    <property type="entry name" value="Nucleotide_cyclase"/>
</dbReference>
<dbReference type="InterPro" id="IPR043128">
    <property type="entry name" value="Rev_trsase/Diguanyl_cyclase"/>
</dbReference>
<dbReference type="RefSeq" id="WP_379930706.1">
    <property type="nucleotide sequence ID" value="NZ_JBHUMM010000043.1"/>
</dbReference>
<dbReference type="Proteomes" id="UP001597497">
    <property type="component" value="Unassembled WGS sequence"/>
</dbReference>
<accession>A0ABW5RDT6</accession>